<feature type="compositionally biased region" description="Polar residues" evidence="1">
    <location>
        <begin position="222"/>
        <end position="231"/>
    </location>
</feature>
<dbReference type="RefSeq" id="XP_009514685.1">
    <property type="nucleotide sequence ID" value="XM_009516390.1"/>
</dbReference>
<dbReference type="InParanoid" id="G4YFQ5"/>
<dbReference type="SMR" id="G4YFQ5"/>
<feature type="region of interest" description="Disordered" evidence="1">
    <location>
        <begin position="222"/>
        <end position="251"/>
    </location>
</feature>
<dbReference type="Proteomes" id="UP000002640">
    <property type="component" value="Unassembled WGS sequence"/>
</dbReference>
<sequence length="390" mass="42522">MTPDLTSHSFRRGGAMHANDGTLAENWIIERGGWQLDRVNKAFGYMLGTTQADQKVSGVLSGWKPKDGARLPTLAALDTPILARARKLQQLLFSSTMAFADAALNLDDDVADVLTATLFMHYPDMLVLCPSSPLITKIRELLAERAIGESELLAWSVTISKAFVTPQASEPSASAGEEPSPALIDLIKRHSEQIDVLILQNKRLDERILAVEAHLKTLTSTAATQPANTDATLPASEQPPPVGSKTTRPKKKGAQSLSAIWFEWFTADPRVYASRSVKNTALYEYRHITGYLMLFLPEGFALDISSPAYKSEVLELGDKAQLNALTFLKSHGSSAVAAGTALKALRQLQKLGKLDQLITQFHELVDRGSVVDPTPPSALPSFIRLKPKQD</sequence>
<reference evidence="2 3" key="1">
    <citation type="journal article" date="2006" name="Science">
        <title>Phytophthora genome sequences uncover evolutionary origins and mechanisms of pathogenesis.</title>
        <authorList>
            <person name="Tyler B.M."/>
            <person name="Tripathy S."/>
            <person name="Zhang X."/>
            <person name="Dehal P."/>
            <person name="Jiang R.H."/>
            <person name="Aerts A."/>
            <person name="Arredondo F.D."/>
            <person name="Baxter L."/>
            <person name="Bensasson D."/>
            <person name="Beynon J.L."/>
            <person name="Chapman J."/>
            <person name="Damasceno C.M."/>
            <person name="Dorrance A.E."/>
            <person name="Dou D."/>
            <person name="Dickerman A.W."/>
            <person name="Dubchak I.L."/>
            <person name="Garbelotto M."/>
            <person name="Gijzen M."/>
            <person name="Gordon S.G."/>
            <person name="Govers F."/>
            <person name="Grunwald N.J."/>
            <person name="Huang W."/>
            <person name="Ivors K.L."/>
            <person name="Jones R.W."/>
            <person name="Kamoun S."/>
            <person name="Krampis K."/>
            <person name="Lamour K.H."/>
            <person name="Lee M.K."/>
            <person name="McDonald W.H."/>
            <person name="Medina M."/>
            <person name="Meijer H.J."/>
            <person name="Nordberg E.K."/>
            <person name="Maclean D.J."/>
            <person name="Ospina-Giraldo M.D."/>
            <person name="Morris P.F."/>
            <person name="Phuntumart V."/>
            <person name="Putnam N.H."/>
            <person name="Rash S."/>
            <person name="Rose J.K."/>
            <person name="Sakihama Y."/>
            <person name="Salamov A.A."/>
            <person name="Savidor A."/>
            <person name="Scheuring C.F."/>
            <person name="Smith B.M."/>
            <person name="Sobral B.W."/>
            <person name="Terry A."/>
            <person name="Torto-Alalibo T.A."/>
            <person name="Win J."/>
            <person name="Xu Z."/>
            <person name="Zhang H."/>
            <person name="Grigoriev I.V."/>
            <person name="Rokhsar D.S."/>
            <person name="Boore J.L."/>
        </authorList>
    </citation>
    <scope>NUCLEOTIDE SEQUENCE [LARGE SCALE GENOMIC DNA]</scope>
    <source>
        <strain evidence="2 3">P6497</strain>
    </source>
</reference>
<dbReference type="AlphaFoldDB" id="G4YFQ5"/>
<organism evidence="2 3">
    <name type="scientific">Phytophthora sojae (strain P6497)</name>
    <name type="common">Soybean stem and root rot agent</name>
    <name type="synonym">Phytophthora megasperma f. sp. glycines</name>
    <dbReference type="NCBI Taxonomy" id="1094619"/>
    <lineage>
        <taxon>Eukaryota</taxon>
        <taxon>Sar</taxon>
        <taxon>Stramenopiles</taxon>
        <taxon>Oomycota</taxon>
        <taxon>Peronosporomycetes</taxon>
        <taxon>Peronosporales</taxon>
        <taxon>Peronosporaceae</taxon>
        <taxon>Phytophthora</taxon>
    </lineage>
</organism>
<evidence type="ECO:0000313" key="3">
    <source>
        <dbReference type="Proteomes" id="UP000002640"/>
    </source>
</evidence>
<name>G4YFQ5_PHYSP</name>
<evidence type="ECO:0000313" key="2">
    <source>
        <dbReference type="EMBL" id="EGZ27410.1"/>
    </source>
</evidence>
<proteinExistence type="predicted"/>
<dbReference type="OMA" id="FEWFTAD"/>
<evidence type="ECO:0000256" key="1">
    <source>
        <dbReference type="SAM" id="MobiDB-lite"/>
    </source>
</evidence>
<accession>G4YFQ5</accession>
<dbReference type="GeneID" id="20653942"/>
<dbReference type="KEGG" id="psoj:PHYSODRAFT_470365"/>
<gene>
    <name evidence="2" type="ORF">PHYSODRAFT_470365</name>
</gene>
<dbReference type="STRING" id="1094619.G4YFQ5"/>
<protein>
    <submittedName>
        <fullName evidence="2">Uncharacterized protein</fullName>
    </submittedName>
</protein>
<dbReference type="EMBL" id="JH159151">
    <property type="protein sequence ID" value="EGZ27410.1"/>
    <property type="molecule type" value="Genomic_DNA"/>
</dbReference>
<keyword evidence="3" id="KW-1185">Reference proteome</keyword>